<reference evidence="1 2" key="1">
    <citation type="submission" date="2019-03" db="EMBL/GenBank/DDBJ databases">
        <title>Single cell metagenomics reveals metabolic interactions within the superorganism composed of flagellate Streblomastix strix and complex community of Bacteroidetes bacteria on its surface.</title>
        <authorList>
            <person name="Treitli S.C."/>
            <person name="Kolisko M."/>
            <person name="Husnik F."/>
            <person name="Keeling P."/>
            <person name="Hampl V."/>
        </authorList>
    </citation>
    <scope>NUCLEOTIDE SEQUENCE [LARGE SCALE GENOMIC DNA]</scope>
    <source>
        <strain evidence="1">ST1C</strain>
    </source>
</reference>
<dbReference type="Proteomes" id="UP000324800">
    <property type="component" value="Unassembled WGS sequence"/>
</dbReference>
<dbReference type="AlphaFoldDB" id="A0A5J4W211"/>
<name>A0A5J4W211_9EUKA</name>
<comment type="caution">
    <text evidence="1">The sequence shown here is derived from an EMBL/GenBank/DDBJ whole genome shotgun (WGS) entry which is preliminary data.</text>
</comment>
<proteinExistence type="predicted"/>
<accession>A0A5J4W211</accession>
<protein>
    <submittedName>
        <fullName evidence="1">Uncharacterized protein</fullName>
    </submittedName>
</protein>
<evidence type="ECO:0000313" key="2">
    <source>
        <dbReference type="Proteomes" id="UP000324800"/>
    </source>
</evidence>
<sequence length="280" mass="32470">MDIKSLGEKGGKAQNLQDKFKSKDKEKELDLLKLCCQSCDGAAATMGVNHVSITRYSSCINSYERNDKTKNNWLLHATSEGFHVRRQLKHQSQTQQELGSVQRKLPFQLNIVSETIQEGNLCYNLNKTKSQQIQKRDGKTQEKKISSQLLSENLAKQKTFLEEDSDGLKELDEKKISEMEVLSCKYVDVILKAVEKRFKNRDIMFIFKIFDNTAVPEKIDDDSEFENFDITILYNKFWKLCSQKLAKKQGFRVQKKNENISDNSQMTISLDVHQDMYKED</sequence>
<evidence type="ECO:0000313" key="1">
    <source>
        <dbReference type="EMBL" id="KAA6388503.1"/>
    </source>
</evidence>
<gene>
    <name evidence="1" type="ORF">EZS28_015968</name>
</gene>
<organism evidence="1 2">
    <name type="scientific">Streblomastix strix</name>
    <dbReference type="NCBI Taxonomy" id="222440"/>
    <lineage>
        <taxon>Eukaryota</taxon>
        <taxon>Metamonada</taxon>
        <taxon>Preaxostyla</taxon>
        <taxon>Oxymonadida</taxon>
        <taxon>Streblomastigidae</taxon>
        <taxon>Streblomastix</taxon>
    </lineage>
</organism>
<dbReference type="EMBL" id="SNRW01003956">
    <property type="protein sequence ID" value="KAA6388503.1"/>
    <property type="molecule type" value="Genomic_DNA"/>
</dbReference>